<dbReference type="InterPro" id="IPR032710">
    <property type="entry name" value="NTF2-like_dom_sf"/>
</dbReference>
<gene>
    <name evidence="3" type="ORF">GGE31_001474</name>
    <name evidence="2" type="ORF">GGE33_000311</name>
    <name evidence="4" type="ORF">GGE35_001474</name>
</gene>
<dbReference type="Pfam" id="PF12680">
    <property type="entry name" value="SnoaL_2"/>
    <property type="match status" value="1"/>
</dbReference>
<evidence type="ECO:0000313" key="7">
    <source>
        <dbReference type="Proteomes" id="UP000576087"/>
    </source>
</evidence>
<sequence>MTYDIATLLKRNLQEVFGEADDARRQAVAAEIFASDAEFHEPHGVFRGPAEIARIAGVIRASHPDFQYRELGSAEVLHETAGRVRWVSGAPGQPPAYAGTDFIIARDGLISGLYLFFDPLPGAGDVSQDKTRR</sequence>
<proteinExistence type="predicted"/>
<dbReference type="Proteomes" id="UP000520770">
    <property type="component" value="Unassembled WGS sequence"/>
</dbReference>
<evidence type="ECO:0000313" key="2">
    <source>
        <dbReference type="EMBL" id="MBB4346603.1"/>
    </source>
</evidence>
<dbReference type="RefSeq" id="WP_183820985.1">
    <property type="nucleotide sequence ID" value="NZ_JACIGW010000001.1"/>
</dbReference>
<dbReference type="Gene3D" id="3.10.450.50">
    <property type="match status" value="1"/>
</dbReference>
<dbReference type="EMBL" id="JACIGW010000001">
    <property type="protein sequence ID" value="MBB4346603.1"/>
    <property type="molecule type" value="Genomic_DNA"/>
</dbReference>
<dbReference type="Proteomes" id="UP000524535">
    <property type="component" value="Unassembled WGS sequence"/>
</dbReference>
<name>A0A7W6S4N6_9HYPH</name>
<organism evidence="2 5">
    <name type="scientific">Aliirhizobium cellulosilyticum</name>
    <dbReference type="NCBI Taxonomy" id="393664"/>
    <lineage>
        <taxon>Bacteria</taxon>
        <taxon>Pseudomonadati</taxon>
        <taxon>Pseudomonadota</taxon>
        <taxon>Alphaproteobacteria</taxon>
        <taxon>Hyphomicrobiales</taxon>
        <taxon>Rhizobiaceae</taxon>
        <taxon>Aliirhizobium</taxon>
    </lineage>
</organism>
<comment type="caution">
    <text evidence="2">The sequence shown here is derived from an EMBL/GenBank/DDBJ whole genome shotgun (WGS) entry which is preliminary data.</text>
</comment>
<dbReference type="AlphaFoldDB" id="A0A7W6S4N6"/>
<evidence type="ECO:0000313" key="4">
    <source>
        <dbReference type="EMBL" id="MBB4445692.1"/>
    </source>
</evidence>
<evidence type="ECO:0000313" key="6">
    <source>
        <dbReference type="Proteomes" id="UP000524535"/>
    </source>
</evidence>
<evidence type="ECO:0000313" key="3">
    <source>
        <dbReference type="EMBL" id="MBB4411003.1"/>
    </source>
</evidence>
<evidence type="ECO:0000259" key="1">
    <source>
        <dbReference type="Pfam" id="PF12680"/>
    </source>
</evidence>
<dbReference type="Proteomes" id="UP000576087">
    <property type="component" value="Unassembled WGS sequence"/>
</dbReference>
<dbReference type="SUPFAM" id="SSF54427">
    <property type="entry name" value="NTF2-like"/>
    <property type="match status" value="1"/>
</dbReference>
<feature type="domain" description="SnoaL-like" evidence="1">
    <location>
        <begin position="22"/>
        <end position="111"/>
    </location>
</feature>
<evidence type="ECO:0000313" key="5">
    <source>
        <dbReference type="Proteomes" id="UP000520770"/>
    </source>
</evidence>
<reference evidence="5 6" key="1">
    <citation type="submission" date="2020-08" db="EMBL/GenBank/DDBJ databases">
        <title>Genomic Encyclopedia of Type Strains, Phase IV (KMG-V): Genome sequencing to study the core and pangenomes of soil and plant-associated prokaryotes.</title>
        <authorList>
            <person name="Whitman W."/>
        </authorList>
    </citation>
    <scope>NUCLEOTIDE SEQUENCE [LARGE SCALE GENOMIC DNA]</scope>
    <source>
        <strain evidence="3 6">SEMIA 444</strain>
        <strain evidence="2 5">SEMIA 448</strain>
        <strain evidence="4 7">SEMIA 452</strain>
    </source>
</reference>
<accession>A0A7W6S4N6</accession>
<protein>
    <recommendedName>
        <fullName evidence="1">SnoaL-like domain-containing protein</fullName>
    </recommendedName>
</protein>
<dbReference type="InterPro" id="IPR037401">
    <property type="entry name" value="SnoaL-like"/>
</dbReference>
<dbReference type="EMBL" id="JACIHM010000001">
    <property type="protein sequence ID" value="MBB4445692.1"/>
    <property type="molecule type" value="Genomic_DNA"/>
</dbReference>
<keyword evidence="6" id="KW-1185">Reference proteome</keyword>
<dbReference type="EMBL" id="JACIGY010000001">
    <property type="protein sequence ID" value="MBB4411003.1"/>
    <property type="molecule type" value="Genomic_DNA"/>
</dbReference>